<dbReference type="Gene3D" id="3.30.420.10">
    <property type="entry name" value="Ribonuclease H-like superfamily/Ribonuclease H"/>
    <property type="match status" value="1"/>
</dbReference>
<protein>
    <submittedName>
        <fullName evidence="3">Uncharacterized protein LOC107073478</fullName>
    </submittedName>
</protein>
<dbReference type="SUPFAM" id="SSF53098">
    <property type="entry name" value="Ribonuclease H-like"/>
    <property type="match status" value="1"/>
</dbReference>
<dbReference type="InterPro" id="IPR012337">
    <property type="entry name" value="RNaseH-like_sf"/>
</dbReference>
<dbReference type="Pfam" id="PF17921">
    <property type="entry name" value="Integrase_H2C2"/>
    <property type="match status" value="1"/>
</dbReference>
<name>A0ABM1JB15_POLDO</name>
<accession>A0ABM1JB15</accession>
<sequence length="597" mass="68547">MKLIDNLTIERRVTLDDPIDVQLHGFCDASQSGDGGCFYVRSRDKFGNTRVRLLCAKSRVAPLKDTTIPRLELCGALTLARLYREVRTADGLKPDKITFWSDSMIILGWLKRDSGTLKIYTANRVREIQEICEGITWRHVRSEDNPEDALSRGQLPRDFLKNKVWFHGPSWLERPEAEWPVPTEREILELPDVKRLSVLTTRIESGSIFQRFSSYTRLLKIVAQCRRWLKTNSYKGELSTAEITETERRVLKFVQDEQFHAERERLKTAGGVKSTKLAVLNPILDKEGLIRVGGRLRNANLSFHEKCPILLPSHHHVTDLIIRRLHEQNFHAGIQTTPYALRQRFWLLDGKNQVRRIVRHCVRCIRFRASGIQYKMGDLPSSRVQEATAFSHVGVDFFGPIYAKEKKHRNKGRVKIYGCIFICMTIKAVHIELVSDLTTDAFLAAFRRFVSRRAVPTHIYSDNGTNFVGANNQLRELYALIESKEYKTKVHNFAVDHRISWHFNPPLSPHFGDPNDVTALTPVHFLVERPITTLPEEDYAKTPANRLSSWKHITKSVVTFKCGYVRLTDLGVGSTGNHKDLGHWNEPMGSQECDSWG</sequence>
<dbReference type="Gene3D" id="1.10.340.70">
    <property type="match status" value="1"/>
</dbReference>
<dbReference type="RefSeq" id="XP_015189653.1">
    <property type="nucleotide sequence ID" value="XM_015334167.1"/>
</dbReference>
<dbReference type="PANTHER" id="PTHR47331:SF1">
    <property type="entry name" value="GAG-LIKE PROTEIN"/>
    <property type="match status" value="1"/>
</dbReference>
<dbReference type="PANTHER" id="PTHR47331">
    <property type="entry name" value="PHD-TYPE DOMAIN-CONTAINING PROTEIN"/>
    <property type="match status" value="1"/>
</dbReference>
<evidence type="ECO:0000259" key="1">
    <source>
        <dbReference type="Pfam" id="PF17921"/>
    </source>
</evidence>
<feature type="domain" description="Integrase zinc-binding" evidence="1">
    <location>
        <begin position="317"/>
        <end position="369"/>
    </location>
</feature>
<dbReference type="InterPro" id="IPR036397">
    <property type="entry name" value="RNaseH_sf"/>
</dbReference>
<proteinExistence type="predicted"/>
<dbReference type="Proteomes" id="UP000694924">
    <property type="component" value="Unplaced"/>
</dbReference>
<evidence type="ECO:0000313" key="2">
    <source>
        <dbReference type="Proteomes" id="UP000694924"/>
    </source>
</evidence>
<dbReference type="GeneID" id="107073478"/>
<reference evidence="3" key="1">
    <citation type="submission" date="2025-08" db="UniProtKB">
        <authorList>
            <consortium name="RefSeq"/>
        </authorList>
    </citation>
    <scope>IDENTIFICATION</scope>
    <source>
        <tissue evidence="3">Whole body</tissue>
    </source>
</reference>
<dbReference type="InterPro" id="IPR008042">
    <property type="entry name" value="Retrotrans_Pao"/>
</dbReference>
<keyword evidence="2" id="KW-1185">Reference proteome</keyword>
<gene>
    <name evidence="3" type="primary">LOC107073478</name>
</gene>
<dbReference type="InterPro" id="IPR041588">
    <property type="entry name" value="Integrase_H2C2"/>
</dbReference>
<evidence type="ECO:0000313" key="3">
    <source>
        <dbReference type="RefSeq" id="XP_015189653.1"/>
    </source>
</evidence>
<organism evidence="2 3">
    <name type="scientific">Polistes dominula</name>
    <name type="common">European paper wasp</name>
    <name type="synonym">Vespa dominula</name>
    <dbReference type="NCBI Taxonomy" id="743375"/>
    <lineage>
        <taxon>Eukaryota</taxon>
        <taxon>Metazoa</taxon>
        <taxon>Ecdysozoa</taxon>
        <taxon>Arthropoda</taxon>
        <taxon>Hexapoda</taxon>
        <taxon>Insecta</taxon>
        <taxon>Pterygota</taxon>
        <taxon>Neoptera</taxon>
        <taxon>Endopterygota</taxon>
        <taxon>Hymenoptera</taxon>
        <taxon>Apocrita</taxon>
        <taxon>Aculeata</taxon>
        <taxon>Vespoidea</taxon>
        <taxon>Vespidae</taxon>
        <taxon>Polistinae</taxon>
        <taxon>Polistini</taxon>
        <taxon>Polistes</taxon>
    </lineage>
</organism>
<dbReference type="Pfam" id="PF05380">
    <property type="entry name" value="Peptidase_A17"/>
    <property type="match status" value="1"/>
</dbReference>